<dbReference type="Proteomes" id="UP000234323">
    <property type="component" value="Unassembled WGS sequence"/>
</dbReference>
<evidence type="ECO:0000313" key="2">
    <source>
        <dbReference type="Proteomes" id="UP000234323"/>
    </source>
</evidence>
<keyword evidence="2" id="KW-1185">Reference proteome</keyword>
<dbReference type="AlphaFoldDB" id="A0A2I1HSM9"/>
<evidence type="ECO:0000313" key="1">
    <source>
        <dbReference type="EMBL" id="PKY61904.1"/>
    </source>
</evidence>
<protein>
    <submittedName>
        <fullName evidence="1">Uncharacterized protein</fullName>
    </submittedName>
</protein>
<proteinExistence type="predicted"/>
<name>A0A2I1HSM9_9GLOM</name>
<gene>
    <name evidence="1" type="ORF">RhiirA4_487534</name>
</gene>
<accession>A0A2I1HSM9</accession>
<dbReference type="EMBL" id="LLXI01006069">
    <property type="protein sequence ID" value="PKY61904.1"/>
    <property type="molecule type" value="Genomic_DNA"/>
</dbReference>
<comment type="caution">
    <text evidence="1">The sequence shown here is derived from an EMBL/GenBank/DDBJ whole genome shotgun (WGS) entry which is preliminary data.</text>
</comment>
<organism evidence="1 2">
    <name type="scientific">Rhizophagus irregularis</name>
    <dbReference type="NCBI Taxonomy" id="588596"/>
    <lineage>
        <taxon>Eukaryota</taxon>
        <taxon>Fungi</taxon>
        <taxon>Fungi incertae sedis</taxon>
        <taxon>Mucoromycota</taxon>
        <taxon>Glomeromycotina</taxon>
        <taxon>Glomeromycetes</taxon>
        <taxon>Glomerales</taxon>
        <taxon>Glomeraceae</taxon>
        <taxon>Rhizophagus</taxon>
    </lineage>
</organism>
<sequence>MALLKFMELSNHSIKSNIWKVRSRAWKQWKTQHGITKNSFKRYKHSSSRCLNVPHHSPSLRGYICPQTRFDVSVVK</sequence>
<reference evidence="1 2" key="1">
    <citation type="submission" date="2015-10" db="EMBL/GenBank/DDBJ databases">
        <title>Genome analyses suggest a sexual origin of heterokaryosis in a supposedly ancient asexual fungus.</title>
        <authorList>
            <person name="Ropars J."/>
            <person name="Sedzielewska K."/>
            <person name="Noel J."/>
            <person name="Charron P."/>
            <person name="Farinelli L."/>
            <person name="Marton T."/>
            <person name="Kruger M."/>
            <person name="Pelin A."/>
            <person name="Brachmann A."/>
            <person name="Corradi N."/>
        </authorList>
    </citation>
    <scope>NUCLEOTIDE SEQUENCE [LARGE SCALE GENOMIC DNA]</scope>
    <source>
        <strain evidence="1 2">A4</strain>
    </source>
</reference>